<dbReference type="PIRSF" id="PIRSF028065">
    <property type="entry name" value="UCP028065"/>
    <property type="match status" value="1"/>
</dbReference>
<dbReference type="GO" id="GO:0005886">
    <property type="term" value="C:plasma membrane"/>
    <property type="evidence" value="ECO:0007669"/>
    <property type="project" value="TreeGrafter"/>
</dbReference>
<evidence type="ECO:0008006" key="4">
    <source>
        <dbReference type="Google" id="ProtNLM"/>
    </source>
</evidence>
<dbReference type="PANTHER" id="PTHR40106">
    <property type="entry name" value="INNER MEMBRANE PROTEIN RCLC"/>
    <property type="match status" value="1"/>
</dbReference>
<evidence type="ECO:0000256" key="1">
    <source>
        <dbReference type="SAM" id="Phobius"/>
    </source>
</evidence>
<dbReference type="InterPro" id="IPR007339">
    <property type="entry name" value="RclC-like"/>
</dbReference>
<protein>
    <recommendedName>
        <fullName evidence="4">Inner membrane protein YkgB</fullName>
    </recommendedName>
</protein>
<dbReference type="eggNOG" id="COG3059">
    <property type="taxonomic scope" value="Bacteria"/>
</dbReference>
<keyword evidence="3" id="KW-1185">Reference proteome</keyword>
<feature type="transmembrane region" description="Helical" evidence="1">
    <location>
        <begin position="16"/>
        <end position="37"/>
    </location>
</feature>
<keyword evidence="1" id="KW-0472">Membrane</keyword>
<feature type="transmembrane region" description="Helical" evidence="1">
    <location>
        <begin position="57"/>
        <end position="84"/>
    </location>
</feature>
<dbReference type="HOGENOM" id="CLU_102847_1_0_10"/>
<keyword evidence="1" id="KW-0812">Transmembrane</keyword>
<feature type="transmembrane region" description="Helical" evidence="1">
    <location>
        <begin position="129"/>
        <end position="149"/>
    </location>
</feature>
<keyword evidence="1" id="KW-1133">Transmembrane helix</keyword>
<feature type="transmembrane region" description="Helical" evidence="1">
    <location>
        <begin position="96"/>
        <end position="117"/>
    </location>
</feature>
<dbReference type="InterPro" id="IPR016865">
    <property type="entry name" value="RclC"/>
</dbReference>
<accession>E7RNR7</accession>
<dbReference type="AlphaFoldDB" id="E7RNR7"/>
<evidence type="ECO:0000313" key="3">
    <source>
        <dbReference type="Proteomes" id="UP000005580"/>
    </source>
</evidence>
<dbReference type="GO" id="GO:1901530">
    <property type="term" value="P:response to hypochlorite"/>
    <property type="evidence" value="ECO:0007669"/>
    <property type="project" value="TreeGrafter"/>
</dbReference>
<evidence type="ECO:0000313" key="2">
    <source>
        <dbReference type="EMBL" id="EFZ37360.1"/>
    </source>
</evidence>
<sequence>MNNEKYLLSGNGIYKLGYYVTLFGTAVILLWIGLFKFTPTEAAAIRPLLEHHPFTFWVYDIFSVQAVSNVVGTIEITVAVVLLLSVKFHFLKQYAGLGIVFTFLITLSFLFSTPEIWRVKDGVLVTDYFILKDLAYLGFGLMLLGNSGVKGKRKE</sequence>
<proteinExistence type="predicted"/>
<dbReference type="Proteomes" id="UP000005580">
    <property type="component" value="Unassembled WGS sequence"/>
</dbReference>
<dbReference type="RefSeq" id="WP_004368024.1">
    <property type="nucleotide sequence ID" value="NZ_GL833116.1"/>
</dbReference>
<comment type="caution">
    <text evidence="2">The sequence shown here is derived from an EMBL/GenBank/DDBJ whole genome shotgun (WGS) entry which is preliminary data.</text>
</comment>
<dbReference type="STRING" id="28134.SAMN05444288_2340"/>
<organism evidence="2 3">
    <name type="scientific">Hoylesella oralis ATCC 33269</name>
    <dbReference type="NCBI Taxonomy" id="873533"/>
    <lineage>
        <taxon>Bacteria</taxon>
        <taxon>Pseudomonadati</taxon>
        <taxon>Bacteroidota</taxon>
        <taxon>Bacteroidia</taxon>
        <taxon>Bacteroidales</taxon>
        <taxon>Prevotellaceae</taxon>
        <taxon>Hoylesella</taxon>
    </lineage>
</organism>
<dbReference type="PANTHER" id="PTHR40106:SF1">
    <property type="entry name" value="INNER MEMBRANE PROTEIN RCLC"/>
    <property type="match status" value="1"/>
</dbReference>
<reference evidence="2" key="1">
    <citation type="submission" date="2011-01" db="EMBL/GenBank/DDBJ databases">
        <authorList>
            <person name="Muzny D."/>
            <person name="Qin X."/>
            <person name="Buhay C."/>
            <person name="Dugan-Rocha S."/>
            <person name="Ding Y."/>
            <person name="Chen G."/>
            <person name="Hawes A."/>
            <person name="Holder M."/>
            <person name="Jhangiani S."/>
            <person name="Johnson A."/>
            <person name="Khan Z."/>
            <person name="Li Z."/>
            <person name="Liu W."/>
            <person name="Liu X."/>
            <person name="Perez L."/>
            <person name="Shen H."/>
            <person name="Wang Q."/>
            <person name="Watt J."/>
            <person name="Xi L."/>
            <person name="Xin Y."/>
            <person name="Zhou J."/>
            <person name="Deng J."/>
            <person name="Jiang H."/>
            <person name="Liu Y."/>
            <person name="Qu J."/>
            <person name="Song X.-Z."/>
            <person name="Zhang L."/>
            <person name="Villasana D."/>
            <person name="Johnson A."/>
            <person name="Liu J."/>
            <person name="Liyanage D."/>
            <person name="Lorensuhewa L."/>
            <person name="Robinson T."/>
            <person name="Song A."/>
            <person name="Song B.-B."/>
            <person name="Dinh H."/>
            <person name="Thornton R."/>
            <person name="Coyle M."/>
            <person name="Francisco L."/>
            <person name="Jackson L."/>
            <person name="Javaid M."/>
            <person name="Korchina V."/>
            <person name="Kovar C."/>
            <person name="Mata R."/>
            <person name="Mathew T."/>
            <person name="Ngo R."/>
            <person name="Nguyen L."/>
            <person name="Nguyen N."/>
            <person name="Okwuonu G."/>
            <person name="Ongeri F."/>
            <person name="Pham C."/>
            <person name="Simmons D."/>
            <person name="Wilczek-Boney K."/>
            <person name="Hale W."/>
            <person name="Jakkamsetti A."/>
            <person name="Pham P."/>
            <person name="Ruth R."/>
            <person name="San Lucas F."/>
            <person name="Warren J."/>
            <person name="Zhang J."/>
            <person name="Zhao Z."/>
            <person name="Zhou C."/>
            <person name="Zhu D."/>
            <person name="Lee S."/>
            <person name="Bess C."/>
            <person name="Blankenburg K."/>
            <person name="Forbes L."/>
            <person name="Fu Q."/>
            <person name="Gubbala S."/>
            <person name="Hirani K."/>
            <person name="Jayaseelan J.C."/>
            <person name="Lara F."/>
            <person name="Munidasa M."/>
            <person name="Palculict T."/>
            <person name="Patil S."/>
            <person name="Pu L.-L."/>
            <person name="Saada N."/>
            <person name="Tang L."/>
            <person name="Weissenberger G."/>
            <person name="Zhu Y."/>
            <person name="Hemphill L."/>
            <person name="Shang Y."/>
            <person name="Youmans B."/>
            <person name="Ayvaz T."/>
            <person name="Ross M."/>
            <person name="Santibanez J."/>
            <person name="Aqrawi P."/>
            <person name="Gross S."/>
            <person name="Joshi V."/>
            <person name="Fowler G."/>
            <person name="Nazareth L."/>
            <person name="Reid J."/>
            <person name="Worley K."/>
            <person name="Petrosino J."/>
            <person name="Highlander S."/>
            <person name="Gibbs R."/>
        </authorList>
    </citation>
    <scope>NUCLEOTIDE SEQUENCE [LARGE SCALE GENOMIC DNA]</scope>
    <source>
        <strain evidence="2">ATCC 33269</strain>
    </source>
</reference>
<dbReference type="EMBL" id="AEPE02000003">
    <property type="protein sequence ID" value="EFZ37360.1"/>
    <property type="molecule type" value="Genomic_DNA"/>
</dbReference>
<dbReference type="Pfam" id="PF04224">
    <property type="entry name" value="DUF417"/>
    <property type="match status" value="1"/>
</dbReference>
<name>E7RNR7_9BACT</name>
<gene>
    <name evidence="2" type="ORF">HMPREF0663_10818</name>
</gene>